<dbReference type="CDD" id="cd04584">
    <property type="entry name" value="CBS_pair_AcuB_like"/>
    <property type="match status" value="1"/>
</dbReference>
<dbReference type="InterPro" id="IPR002912">
    <property type="entry name" value="ACT_dom"/>
</dbReference>
<dbReference type="PANTHER" id="PTHR43080:SF2">
    <property type="entry name" value="CBS DOMAIN-CONTAINING PROTEIN"/>
    <property type="match status" value="1"/>
</dbReference>
<protein>
    <submittedName>
        <fullName evidence="5">Acetoin utilization protein AcuB</fullName>
    </submittedName>
</protein>
<accession>A0A1I4MXK4</accession>
<keyword evidence="1 2" id="KW-0129">CBS domain</keyword>
<sequence length="215" mass="24172">MLVEEIMNTESLYLHPGDSIEKALAYIDQHKIRHIPVVDEHHILSGIVSDRDIRDALPSIFHTRSQEEHLKKPVSRIMSFPVITANPLDVVEETAVVLYKNNISALPVTGVHDKLLGILTESAVLHTLVELTGAHQPSSRIEVKAFDQPGELAALTSIFHRMQINLISVLVYPGKDKTSKYLAFRVQTMDPREVINELKEAGYEVSWPRIPGMNE</sequence>
<feature type="domain" description="ACT" evidence="4">
    <location>
        <begin position="140"/>
        <end position="213"/>
    </location>
</feature>
<evidence type="ECO:0000313" key="5">
    <source>
        <dbReference type="EMBL" id="SFM07815.1"/>
    </source>
</evidence>
<feature type="domain" description="CBS" evidence="3">
    <location>
        <begin position="7"/>
        <end position="64"/>
    </location>
</feature>
<dbReference type="PROSITE" id="PS51671">
    <property type="entry name" value="ACT"/>
    <property type="match status" value="1"/>
</dbReference>
<dbReference type="InterPro" id="IPR046342">
    <property type="entry name" value="CBS_dom_sf"/>
</dbReference>
<dbReference type="InterPro" id="IPR045865">
    <property type="entry name" value="ACT-like_dom_sf"/>
</dbReference>
<gene>
    <name evidence="5" type="ORF">SAMN04488054_1144</name>
</gene>
<proteinExistence type="predicted"/>
<organism evidence="5 6">
    <name type="scientific">Salibacterium qingdaonense</name>
    <dbReference type="NCBI Taxonomy" id="266892"/>
    <lineage>
        <taxon>Bacteria</taxon>
        <taxon>Bacillati</taxon>
        <taxon>Bacillota</taxon>
        <taxon>Bacilli</taxon>
        <taxon>Bacillales</taxon>
        <taxon>Bacillaceae</taxon>
    </lineage>
</organism>
<evidence type="ECO:0000256" key="2">
    <source>
        <dbReference type="PROSITE-ProRule" id="PRU00703"/>
    </source>
</evidence>
<dbReference type="SUPFAM" id="SSF55021">
    <property type="entry name" value="ACT-like"/>
    <property type="match status" value="1"/>
</dbReference>
<dbReference type="InterPro" id="IPR000644">
    <property type="entry name" value="CBS_dom"/>
</dbReference>
<keyword evidence="6" id="KW-1185">Reference proteome</keyword>
<dbReference type="Gene3D" id="3.10.580.10">
    <property type="entry name" value="CBS-domain"/>
    <property type="match status" value="1"/>
</dbReference>
<feature type="domain" description="CBS" evidence="3">
    <location>
        <begin position="78"/>
        <end position="138"/>
    </location>
</feature>
<dbReference type="STRING" id="266892.SAMN04488054_1144"/>
<dbReference type="RefSeq" id="WP_090927144.1">
    <property type="nucleotide sequence ID" value="NZ_FOTY01000014.1"/>
</dbReference>
<reference evidence="5 6" key="1">
    <citation type="submission" date="2016-10" db="EMBL/GenBank/DDBJ databases">
        <authorList>
            <person name="de Groot N.N."/>
        </authorList>
    </citation>
    <scope>NUCLEOTIDE SEQUENCE [LARGE SCALE GENOMIC DNA]</scope>
    <source>
        <strain evidence="5 6">CGMCC 1.6134</strain>
    </source>
</reference>
<dbReference type="SMART" id="SM00116">
    <property type="entry name" value="CBS"/>
    <property type="match status" value="2"/>
</dbReference>
<dbReference type="InterPro" id="IPR051257">
    <property type="entry name" value="Diverse_CBS-Domain"/>
</dbReference>
<evidence type="ECO:0000259" key="4">
    <source>
        <dbReference type="PROSITE" id="PS51671"/>
    </source>
</evidence>
<dbReference type="Pfam" id="PF01842">
    <property type="entry name" value="ACT"/>
    <property type="match status" value="1"/>
</dbReference>
<dbReference type="Pfam" id="PF00571">
    <property type="entry name" value="CBS"/>
    <property type="match status" value="2"/>
</dbReference>
<name>A0A1I4MXK4_9BACI</name>
<evidence type="ECO:0000259" key="3">
    <source>
        <dbReference type="PROSITE" id="PS51371"/>
    </source>
</evidence>
<dbReference type="Gene3D" id="3.30.70.260">
    <property type="match status" value="1"/>
</dbReference>
<dbReference type="PROSITE" id="PS51371">
    <property type="entry name" value="CBS"/>
    <property type="match status" value="2"/>
</dbReference>
<dbReference type="Proteomes" id="UP000199668">
    <property type="component" value="Unassembled WGS sequence"/>
</dbReference>
<dbReference type="OrthoDB" id="9781631at2"/>
<dbReference type="PANTHER" id="PTHR43080">
    <property type="entry name" value="CBS DOMAIN-CONTAINING PROTEIN CBSX3, MITOCHONDRIAL"/>
    <property type="match status" value="1"/>
</dbReference>
<dbReference type="CDD" id="cd04883">
    <property type="entry name" value="ACT_AcuB"/>
    <property type="match status" value="1"/>
</dbReference>
<dbReference type="AlphaFoldDB" id="A0A1I4MXK4"/>
<evidence type="ECO:0000256" key="1">
    <source>
        <dbReference type="ARBA" id="ARBA00023122"/>
    </source>
</evidence>
<evidence type="ECO:0000313" key="6">
    <source>
        <dbReference type="Proteomes" id="UP000199668"/>
    </source>
</evidence>
<dbReference type="SUPFAM" id="SSF54631">
    <property type="entry name" value="CBS-domain pair"/>
    <property type="match status" value="1"/>
</dbReference>
<dbReference type="EMBL" id="FOTY01000014">
    <property type="protein sequence ID" value="SFM07815.1"/>
    <property type="molecule type" value="Genomic_DNA"/>
</dbReference>